<evidence type="ECO:0000313" key="2">
    <source>
        <dbReference type="Proteomes" id="UP001055114"/>
    </source>
</evidence>
<name>A0AA37K9W7_9BACT</name>
<protein>
    <submittedName>
        <fullName evidence="1">Uncharacterized protein</fullName>
    </submittedName>
</protein>
<dbReference type="RefSeq" id="WP_122298839.1">
    <property type="nucleotide sequence ID" value="NZ_BQNZ01000003.1"/>
</dbReference>
<dbReference type="AlphaFoldDB" id="A0AA37K9W7"/>
<organism evidence="1 2">
    <name type="scientific">Parabacteroides merdae</name>
    <dbReference type="NCBI Taxonomy" id="46503"/>
    <lineage>
        <taxon>Bacteria</taxon>
        <taxon>Pseudomonadati</taxon>
        <taxon>Bacteroidota</taxon>
        <taxon>Bacteroidia</taxon>
        <taxon>Bacteroidales</taxon>
        <taxon>Tannerellaceae</taxon>
        <taxon>Parabacteroides</taxon>
    </lineage>
</organism>
<dbReference type="EMBL" id="BQNZ01000003">
    <property type="protein sequence ID" value="GKH73215.1"/>
    <property type="molecule type" value="Genomic_DNA"/>
</dbReference>
<sequence>MINTDFLIPVPASDLRIGDKVYLGEERFGKLFTCISVSPIIVSDRVSHTEWTLKPEEQAYMPDPVIQFVYEYINHYETDPDYIELSRLMAVLNASDLNEQITDPEVIDNMRVKMRYLYGRLFIKARASAFK</sequence>
<reference evidence="1" key="1">
    <citation type="submission" date="2022-01" db="EMBL/GenBank/DDBJ databases">
        <title>Novel bile acid biosynthetic pathways are enriched in the microbiome of centenarians.</title>
        <authorList>
            <person name="Sato Y."/>
            <person name="Atarashi K."/>
            <person name="Plichta R.D."/>
            <person name="Arai Y."/>
            <person name="Sasajima S."/>
            <person name="Kearney M.S."/>
            <person name="Suda W."/>
            <person name="Takeshita K."/>
            <person name="Sasaki T."/>
            <person name="Okamoto S."/>
            <person name="Skelly N.A."/>
            <person name="Okamura Y."/>
            <person name="Vlamakis H."/>
            <person name="Li Y."/>
            <person name="Tanoue T."/>
            <person name="Takei H."/>
            <person name="Nittono H."/>
            <person name="Narushima S."/>
            <person name="Irie J."/>
            <person name="Itoh H."/>
            <person name="Moriya K."/>
            <person name="Sugiura Y."/>
            <person name="Suematsu M."/>
            <person name="Moritoki N."/>
            <person name="Shibata S."/>
            <person name="Littman R.D."/>
            <person name="Fischbach A.M."/>
            <person name="Uwamino Y."/>
            <person name="Inoue T."/>
            <person name="Honda A."/>
            <person name="Hattori M."/>
            <person name="Murai T."/>
            <person name="Xavier J.R."/>
            <person name="Hirose N."/>
            <person name="Honda K."/>
        </authorList>
    </citation>
    <scope>NUCLEOTIDE SEQUENCE</scope>
    <source>
        <strain evidence="1">CE91-St3</strain>
    </source>
</reference>
<evidence type="ECO:0000313" key="1">
    <source>
        <dbReference type="EMBL" id="GKH73215.1"/>
    </source>
</evidence>
<accession>A0AA37K9W7</accession>
<dbReference type="Proteomes" id="UP001055114">
    <property type="component" value="Unassembled WGS sequence"/>
</dbReference>
<proteinExistence type="predicted"/>
<gene>
    <name evidence="1" type="ORF">CE91St3_30780</name>
</gene>
<comment type="caution">
    <text evidence="1">The sequence shown here is derived from an EMBL/GenBank/DDBJ whole genome shotgun (WGS) entry which is preliminary data.</text>
</comment>